<comment type="caution">
    <text evidence="3">The sequence shown here is derived from an EMBL/GenBank/DDBJ whole genome shotgun (WGS) entry which is preliminary data.</text>
</comment>
<evidence type="ECO:0000256" key="2">
    <source>
        <dbReference type="SAM" id="Phobius"/>
    </source>
</evidence>
<evidence type="ECO:0000256" key="1">
    <source>
        <dbReference type="SAM" id="Coils"/>
    </source>
</evidence>
<dbReference type="EMBL" id="MKQP01000045">
    <property type="protein sequence ID" value="OMD25259.1"/>
    <property type="molecule type" value="Genomic_DNA"/>
</dbReference>
<protein>
    <submittedName>
        <fullName evidence="3">Uncharacterized protein</fullName>
    </submittedName>
</protein>
<sequence length="742" mass="82613">MKSKFTGCPAKGKTEGSVTIFLIMVLAFVFLFTAVLIDYARIAAFNVQEERLARASVRSVMSSYHVELREKYGLFAFGDSNGDMLLSKVLNENLHKSGRGDTFNLLPFALESSSLEWSRPLGSYDVFRHQILEEMKYKAPVDFALELAGKFKPLSGVMAETSRATELLSKLQPLYDEREENLDLMLERRSQAAESGRRILLWIMNPPGDSISAHSLGSMQAAADIPAQYSDYLGKYYDDLYHDSKKPAKYTYQLALYQSRTSEMLSRLPALLTTFREEHGQSMEEAKDALNKAQQLNDEMRDVLAASRISGVNLADDPAKDWDIPGSSGEISAEPLKKLHEQEDALILSSADISSMENSLFMQQSVYESIEPTVTGLSAELHEALGVNGDSYQMISSVLGASHVVDNYYKKYGKKGSVIASDLAFLEQHRSSDKARKQVEWEAKSKLGEVRALLDKIRMLGSGAAASMERYQILHQFYEDNVSFNNGLESQSSDKSEVSSDPYAAGSSAMKDIDGIYAAMSGIMGGARDRLFQTEYSALYFQHFDVSKLASLALNSLEDTSELTDQLDPRAQELEYILYGFHNPAGNVAAAYAEIFAMRLSIRTMEGFIEKATLGNPLAVLAAALLYGIQHAIQDMLQLCEKDAIPLSKYMPAQLTYRDHLRLFMIMHGGGELQLSRMLALIQLNTGINPEERNTYVSSDIKLQMQLWFLPGVVKMLNYTAGFPGGVQGNKYLRAVKADYSY</sequence>
<gene>
    <name evidence="3" type="ORF">BJP51_03130</name>
</gene>
<dbReference type="AlphaFoldDB" id="A0A1R0X027"/>
<keyword evidence="1" id="KW-0175">Coiled coil</keyword>
<keyword evidence="2" id="KW-0812">Transmembrane</keyword>
<reference evidence="3 4" key="1">
    <citation type="submission" date="2016-10" db="EMBL/GenBank/DDBJ databases">
        <title>Paenibacillus species isolates.</title>
        <authorList>
            <person name="Beno S.M."/>
        </authorList>
    </citation>
    <scope>NUCLEOTIDE SEQUENCE [LARGE SCALE GENOMIC DNA]</scope>
    <source>
        <strain evidence="3 4">FSL H7-0604</strain>
    </source>
</reference>
<feature type="coiled-coil region" evidence="1">
    <location>
        <begin position="276"/>
        <end position="306"/>
    </location>
</feature>
<proteinExistence type="predicted"/>
<keyword evidence="2" id="KW-0472">Membrane</keyword>
<dbReference type="Proteomes" id="UP000187465">
    <property type="component" value="Unassembled WGS sequence"/>
</dbReference>
<evidence type="ECO:0000313" key="4">
    <source>
        <dbReference type="Proteomes" id="UP000187465"/>
    </source>
</evidence>
<name>A0A1R0X027_9BACL</name>
<evidence type="ECO:0000313" key="3">
    <source>
        <dbReference type="EMBL" id="OMD25259.1"/>
    </source>
</evidence>
<accession>A0A1R0X027</accession>
<dbReference type="RefSeq" id="WP_051491202.1">
    <property type="nucleotide sequence ID" value="NZ_MKQP01000045.1"/>
</dbReference>
<feature type="transmembrane region" description="Helical" evidence="2">
    <location>
        <begin position="20"/>
        <end position="40"/>
    </location>
</feature>
<organism evidence="3 4">
    <name type="scientific">Paenibacillus odorifer</name>
    <dbReference type="NCBI Taxonomy" id="189426"/>
    <lineage>
        <taxon>Bacteria</taxon>
        <taxon>Bacillati</taxon>
        <taxon>Bacillota</taxon>
        <taxon>Bacilli</taxon>
        <taxon>Bacillales</taxon>
        <taxon>Paenibacillaceae</taxon>
        <taxon>Paenibacillus</taxon>
    </lineage>
</organism>
<keyword evidence="2" id="KW-1133">Transmembrane helix</keyword>